<dbReference type="SUPFAM" id="SSF81383">
    <property type="entry name" value="F-box domain"/>
    <property type="match status" value="1"/>
</dbReference>
<dbReference type="SMART" id="SM00256">
    <property type="entry name" value="FBOX"/>
    <property type="match status" value="1"/>
</dbReference>
<evidence type="ECO:0000259" key="1">
    <source>
        <dbReference type="PROSITE" id="PS50181"/>
    </source>
</evidence>
<protein>
    <recommendedName>
        <fullName evidence="1">F-box domain-containing protein</fullName>
    </recommendedName>
</protein>
<proteinExistence type="predicted"/>
<dbReference type="Proteomes" id="UP001168990">
    <property type="component" value="Unassembled WGS sequence"/>
</dbReference>
<dbReference type="AlphaFoldDB" id="A0AA39F6V0"/>
<reference evidence="2" key="1">
    <citation type="journal article" date="2023" name="bioRxiv">
        <title>Scaffold-level genome assemblies of two parasitoid biocontrol wasps reveal the parthenogenesis mechanism and an associated novel virus.</title>
        <authorList>
            <person name="Inwood S."/>
            <person name="Skelly J."/>
            <person name="Guhlin J."/>
            <person name="Harrop T."/>
            <person name="Goldson S."/>
            <person name="Dearden P."/>
        </authorList>
    </citation>
    <scope>NUCLEOTIDE SEQUENCE</scope>
    <source>
        <strain evidence="2">Irish</strain>
        <tissue evidence="2">Whole body</tissue>
    </source>
</reference>
<dbReference type="Gene3D" id="3.80.10.10">
    <property type="entry name" value="Ribonuclease Inhibitor"/>
    <property type="match status" value="1"/>
</dbReference>
<gene>
    <name evidence="2" type="ORF">PV328_002702</name>
</gene>
<dbReference type="InterPro" id="IPR001810">
    <property type="entry name" value="F-box_dom"/>
</dbReference>
<dbReference type="PROSITE" id="PS50181">
    <property type="entry name" value="FBOX"/>
    <property type="match status" value="1"/>
</dbReference>
<comment type="caution">
    <text evidence="2">The sequence shown here is derived from an EMBL/GenBank/DDBJ whole genome shotgun (WGS) entry which is preliminary data.</text>
</comment>
<evidence type="ECO:0000313" key="2">
    <source>
        <dbReference type="EMBL" id="KAK0164032.1"/>
    </source>
</evidence>
<dbReference type="InterPro" id="IPR032675">
    <property type="entry name" value="LRR_dom_sf"/>
</dbReference>
<accession>A0AA39F6V0</accession>
<feature type="domain" description="F-box" evidence="1">
    <location>
        <begin position="46"/>
        <end position="92"/>
    </location>
</feature>
<name>A0AA39F6V0_9HYME</name>
<reference evidence="2" key="2">
    <citation type="submission" date="2023-03" db="EMBL/GenBank/DDBJ databases">
        <authorList>
            <person name="Inwood S.N."/>
            <person name="Skelly J.G."/>
            <person name="Guhlin J."/>
            <person name="Harrop T.W.R."/>
            <person name="Goldson S.G."/>
            <person name="Dearden P.K."/>
        </authorList>
    </citation>
    <scope>NUCLEOTIDE SEQUENCE</scope>
    <source>
        <strain evidence="2">Irish</strain>
        <tissue evidence="2">Whole body</tissue>
    </source>
</reference>
<sequence>MGTRHIEQTTCMRKRLKETLETSSTLLSHKIKNRQEKEIIIKNENSTGILSLPIEILFEIFSYLGPQDLYSIRDVSKYFSRLVDEPSVWKTYEVKENGPDTHEVIEQLKKMPLLERISINRRPDCDDILHQLSLTNRKLERLNIVDCTGSTGKLYLRAIHLTRILERCRRLHTIHILGSRFRGQKFYRLLGDMKTRLRTLSSQATSSQFRTFVKHAYHLGEHNREVMCAMCTGQKAWAPLRYFMLERTYTSDQRRPFVPMRRTVLVSYFYSDFVSIDVSDNDRHATTNERLQSCP</sequence>
<evidence type="ECO:0000313" key="3">
    <source>
        <dbReference type="Proteomes" id="UP001168990"/>
    </source>
</evidence>
<organism evidence="2 3">
    <name type="scientific">Microctonus aethiopoides</name>
    <dbReference type="NCBI Taxonomy" id="144406"/>
    <lineage>
        <taxon>Eukaryota</taxon>
        <taxon>Metazoa</taxon>
        <taxon>Ecdysozoa</taxon>
        <taxon>Arthropoda</taxon>
        <taxon>Hexapoda</taxon>
        <taxon>Insecta</taxon>
        <taxon>Pterygota</taxon>
        <taxon>Neoptera</taxon>
        <taxon>Endopterygota</taxon>
        <taxon>Hymenoptera</taxon>
        <taxon>Apocrita</taxon>
        <taxon>Ichneumonoidea</taxon>
        <taxon>Braconidae</taxon>
        <taxon>Euphorinae</taxon>
        <taxon>Microctonus</taxon>
    </lineage>
</organism>
<dbReference type="Pfam" id="PF12937">
    <property type="entry name" value="F-box-like"/>
    <property type="match status" value="1"/>
</dbReference>
<keyword evidence="3" id="KW-1185">Reference proteome</keyword>
<dbReference type="InterPro" id="IPR036047">
    <property type="entry name" value="F-box-like_dom_sf"/>
</dbReference>
<dbReference type="EMBL" id="JAQQBS010001422">
    <property type="protein sequence ID" value="KAK0164032.1"/>
    <property type="molecule type" value="Genomic_DNA"/>
</dbReference>